<evidence type="ECO:0000313" key="3">
    <source>
        <dbReference type="Proteomes" id="UP000322667"/>
    </source>
</evidence>
<gene>
    <name evidence="2" type="ORF">ES332_D13G256400v1</name>
</gene>
<accession>A0A5D2I2Y9</accession>
<keyword evidence="3" id="KW-1185">Reference proteome</keyword>
<sequence>MTAFNSNDREREMQHVTNQEFSCSILVKVQVMVMKQHVTNHDFFFFFFFFSLLLCISAHALLSFSL</sequence>
<reference evidence="2 3" key="1">
    <citation type="submission" date="2019-07" db="EMBL/GenBank/DDBJ databases">
        <title>WGS assembly of Gossypium tomentosum.</title>
        <authorList>
            <person name="Chen Z.J."/>
            <person name="Sreedasyam A."/>
            <person name="Ando A."/>
            <person name="Song Q."/>
            <person name="De L."/>
            <person name="Hulse-Kemp A."/>
            <person name="Ding M."/>
            <person name="Ye W."/>
            <person name="Kirkbride R."/>
            <person name="Jenkins J."/>
            <person name="Plott C."/>
            <person name="Lovell J."/>
            <person name="Lin Y.-M."/>
            <person name="Vaughn R."/>
            <person name="Liu B."/>
            <person name="Li W."/>
            <person name="Simpson S."/>
            <person name="Scheffler B."/>
            <person name="Saski C."/>
            <person name="Grover C."/>
            <person name="Hu G."/>
            <person name="Conover J."/>
            <person name="Carlson J."/>
            <person name="Shu S."/>
            <person name="Boston L."/>
            <person name="Williams M."/>
            <person name="Peterson D."/>
            <person name="Mcgee K."/>
            <person name="Jones D."/>
            <person name="Wendel J."/>
            <person name="Stelly D."/>
            <person name="Grimwood J."/>
            <person name="Schmutz J."/>
        </authorList>
    </citation>
    <scope>NUCLEOTIDE SEQUENCE [LARGE SCALE GENOMIC DNA]</scope>
    <source>
        <strain evidence="2">7179.01</strain>
    </source>
</reference>
<name>A0A5D2I2Y9_GOSTO</name>
<dbReference type="AlphaFoldDB" id="A0A5D2I2Y9"/>
<organism evidence="2 3">
    <name type="scientific">Gossypium tomentosum</name>
    <name type="common">Hawaiian cotton</name>
    <name type="synonym">Gossypium sandvicense</name>
    <dbReference type="NCBI Taxonomy" id="34277"/>
    <lineage>
        <taxon>Eukaryota</taxon>
        <taxon>Viridiplantae</taxon>
        <taxon>Streptophyta</taxon>
        <taxon>Embryophyta</taxon>
        <taxon>Tracheophyta</taxon>
        <taxon>Spermatophyta</taxon>
        <taxon>Magnoliopsida</taxon>
        <taxon>eudicotyledons</taxon>
        <taxon>Gunneridae</taxon>
        <taxon>Pentapetalae</taxon>
        <taxon>rosids</taxon>
        <taxon>malvids</taxon>
        <taxon>Malvales</taxon>
        <taxon>Malvaceae</taxon>
        <taxon>Malvoideae</taxon>
        <taxon>Gossypium</taxon>
    </lineage>
</organism>
<dbReference type="Proteomes" id="UP000322667">
    <property type="component" value="Chromosome D13"/>
</dbReference>
<evidence type="ECO:0000313" key="2">
    <source>
        <dbReference type="EMBL" id="TYH36309.1"/>
    </source>
</evidence>
<keyword evidence="1" id="KW-0472">Membrane</keyword>
<evidence type="ECO:0000256" key="1">
    <source>
        <dbReference type="SAM" id="Phobius"/>
    </source>
</evidence>
<proteinExistence type="predicted"/>
<feature type="transmembrane region" description="Helical" evidence="1">
    <location>
        <begin position="43"/>
        <end position="64"/>
    </location>
</feature>
<keyword evidence="1" id="KW-1133">Transmembrane helix</keyword>
<dbReference type="EMBL" id="CM017635">
    <property type="protein sequence ID" value="TYH36309.1"/>
    <property type="molecule type" value="Genomic_DNA"/>
</dbReference>
<keyword evidence="1" id="KW-0812">Transmembrane</keyword>
<protein>
    <submittedName>
        <fullName evidence="2">Uncharacterized protein</fullName>
    </submittedName>
</protein>